<dbReference type="EMBL" id="JAAHCF010000158">
    <property type="protein sequence ID" value="KAK8147279.1"/>
    <property type="molecule type" value="Genomic_DNA"/>
</dbReference>
<dbReference type="AlphaFoldDB" id="A0AAW0RYH3"/>
<sequence length="112" mass="12477">MGRFRGAQVFSDFGTYSTERLVQHNTKTHLVRSSHPAVTRNTECFPATMPGPAFLSQQDAAGEKLGPPQKQQNAGAKLLVITYIWEGKLLLLWRPNPIDIRGAAYPAEKKKQ</sequence>
<name>A0AAW0RYH3_9HYPO</name>
<gene>
    <name evidence="1" type="ORF">G3M48_001860</name>
</gene>
<accession>A0AAW0RYH3</accession>
<protein>
    <submittedName>
        <fullName evidence="1">Uncharacterized protein</fullName>
    </submittedName>
</protein>
<dbReference type="Proteomes" id="UP001397290">
    <property type="component" value="Unassembled WGS sequence"/>
</dbReference>
<evidence type="ECO:0000313" key="2">
    <source>
        <dbReference type="Proteomes" id="UP001397290"/>
    </source>
</evidence>
<reference evidence="1 2" key="1">
    <citation type="submission" date="2020-02" db="EMBL/GenBank/DDBJ databases">
        <title>Comparative genomics of the hypocrealean fungal genus Beauvera.</title>
        <authorList>
            <person name="Showalter D.N."/>
            <person name="Bushley K.E."/>
            <person name="Rehner S.A."/>
        </authorList>
    </citation>
    <scope>NUCLEOTIDE SEQUENCE [LARGE SCALE GENOMIC DNA]</scope>
    <source>
        <strain evidence="1 2">ARSEF4384</strain>
    </source>
</reference>
<proteinExistence type="predicted"/>
<organism evidence="1 2">
    <name type="scientific">Beauveria asiatica</name>
    <dbReference type="NCBI Taxonomy" id="1069075"/>
    <lineage>
        <taxon>Eukaryota</taxon>
        <taxon>Fungi</taxon>
        <taxon>Dikarya</taxon>
        <taxon>Ascomycota</taxon>
        <taxon>Pezizomycotina</taxon>
        <taxon>Sordariomycetes</taxon>
        <taxon>Hypocreomycetidae</taxon>
        <taxon>Hypocreales</taxon>
        <taxon>Cordycipitaceae</taxon>
        <taxon>Beauveria</taxon>
    </lineage>
</organism>
<evidence type="ECO:0000313" key="1">
    <source>
        <dbReference type="EMBL" id="KAK8147279.1"/>
    </source>
</evidence>
<comment type="caution">
    <text evidence="1">The sequence shown here is derived from an EMBL/GenBank/DDBJ whole genome shotgun (WGS) entry which is preliminary data.</text>
</comment>
<keyword evidence="2" id="KW-1185">Reference proteome</keyword>